<dbReference type="AlphaFoldDB" id="A0A0G1LGP6"/>
<reference evidence="1 2" key="1">
    <citation type="journal article" date="2015" name="Nature">
        <title>rRNA introns, odd ribosomes, and small enigmatic genomes across a large radiation of phyla.</title>
        <authorList>
            <person name="Brown C.T."/>
            <person name="Hug L.A."/>
            <person name="Thomas B.C."/>
            <person name="Sharon I."/>
            <person name="Castelle C.J."/>
            <person name="Singh A."/>
            <person name="Wilkins M.J."/>
            <person name="Williams K.H."/>
            <person name="Banfield J.F."/>
        </authorList>
    </citation>
    <scope>NUCLEOTIDE SEQUENCE [LARGE SCALE GENOMIC DNA]</scope>
</reference>
<comment type="caution">
    <text evidence="1">The sequence shown here is derived from an EMBL/GenBank/DDBJ whole genome shotgun (WGS) entry which is preliminary data.</text>
</comment>
<accession>A0A0G1LGP6</accession>
<dbReference type="EMBL" id="LCJB01000093">
    <property type="protein sequence ID" value="KKT67912.1"/>
    <property type="molecule type" value="Genomic_DNA"/>
</dbReference>
<dbReference type="Proteomes" id="UP000034154">
    <property type="component" value="Unassembled WGS sequence"/>
</dbReference>
<sequence length="80" mass="8975">MKNEDYFGTKTKKGDHKPTKQDAVYIVMGKLPTQITYLHSTYSEAAAEANRLCKKEGKIFRVFAEVAIVEPGDPVLTKVE</sequence>
<gene>
    <name evidence="1" type="ORF">UW63_C0093G0007</name>
</gene>
<name>A0A0G1LGP6_9BACT</name>
<organism evidence="1 2">
    <name type="scientific">Candidatus Uhrbacteria bacterium GW2011_GWF2_44_350</name>
    <dbReference type="NCBI Taxonomy" id="1619000"/>
    <lineage>
        <taxon>Bacteria</taxon>
        <taxon>Candidatus Uhriibacteriota</taxon>
    </lineage>
</organism>
<proteinExistence type="predicted"/>
<protein>
    <submittedName>
        <fullName evidence="1">Uncharacterized protein</fullName>
    </submittedName>
</protein>
<evidence type="ECO:0000313" key="1">
    <source>
        <dbReference type="EMBL" id="KKT67912.1"/>
    </source>
</evidence>
<evidence type="ECO:0000313" key="2">
    <source>
        <dbReference type="Proteomes" id="UP000034154"/>
    </source>
</evidence>